<dbReference type="AlphaFoldDB" id="A0A9D3Z1E5"/>
<evidence type="ECO:0000313" key="3">
    <source>
        <dbReference type="Proteomes" id="UP000828390"/>
    </source>
</evidence>
<dbReference type="Proteomes" id="UP000828390">
    <property type="component" value="Unassembled WGS sequence"/>
</dbReference>
<keyword evidence="3" id="KW-1185">Reference proteome</keyword>
<comment type="caution">
    <text evidence="2">The sequence shown here is derived from an EMBL/GenBank/DDBJ whole genome shotgun (WGS) entry which is preliminary data.</text>
</comment>
<evidence type="ECO:0000256" key="1">
    <source>
        <dbReference type="SAM" id="MobiDB-lite"/>
    </source>
</evidence>
<dbReference type="EMBL" id="JAIWYP010000014">
    <property type="protein sequence ID" value="KAH3708567.1"/>
    <property type="molecule type" value="Genomic_DNA"/>
</dbReference>
<organism evidence="2 3">
    <name type="scientific">Dreissena polymorpha</name>
    <name type="common">Zebra mussel</name>
    <name type="synonym">Mytilus polymorpha</name>
    <dbReference type="NCBI Taxonomy" id="45954"/>
    <lineage>
        <taxon>Eukaryota</taxon>
        <taxon>Metazoa</taxon>
        <taxon>Spiralia</taxon>
        <taxon>Lophotrochozoa</taxon>
        <taxon>Mollusca</taxon>
        <taxon>Bivalvia</taxon>
        <taxon>Autobranchia</taxon>
        <taxon>Heteroconchia</taxon>
        <taxon>Euheterodonta</taxon>
        <taxon>Imparidentia</taxon>
        <taxon>Neoheterodontei</taxon>
        <taxon>Myida</taxon>
        <taxon>Dreissenoidea</taxon>
        <taxon>Dreissenidae</taxon>
        <taxon>Dreissena</taxon>
    </lineage>
</organism>
<evidence type="ECO:0000313" key="2">
    <source>
        <dbReference type="EMBL" id="KAH3708567.1"/>
    </source>
</evidence>
<name>A0A9D3Z1E5_DREPO</name>
<gene>
    <name evidence="2" type="ORF">DPMN_068021</name>
</gene>
<accession>A0A9D3Z1E5</accession>
<reference evidence="2" key="1">
    <citation type="journal article" date="2019" name="bioRxiv">
        <title>The Genome of the Zebra Mussel, Dreissena polymorpha: A Resource for Invasive Species Research.</title>
        <authorList>
            <person name="McCartney M.A."/>
            <person name="Auch B."/>
            <person name="Kono T."/>
            <person name="Mallez S."/>
            <person name="Zhang Y."/>
            <person name="Obille A."/>
            <person name="Becker A."/>
            <person name="Abrahante J.E."/>
            <person name="Garbe J."/>
            <person name="Badalamenti J.P."/>
            <person name="Herman A."/>
            <person name="Mangelson H."/>
            <person name="Liachko I."/>
            <person name="Sullivan S."/>
            <person name="Sone E.D."/>
            <person name="Koren S."/>
            <person name="Silverstein K.A.T."/>
            <person name="Beckman K.B."/>
            <person name="Gohl D.M."/>
        </authorList>
    </citation>
    <scope>NUCLEOTIDE SEQUENCE</scope>
    <source>
        <strain evidence="2">Duluth1</strain>
        <tissue evidence="2">Whole animal</tissue>
    </source>
</reference>
<sequence length="99" mass="11329">MHISNERHPKYSGYVHVVHGKKREPVKKDRWPWRHNLGQHVLETSCSCSRPEGKQQPRLPEAQPTLPPTLSKSPDVRQFSAIHIGLRCNCKGALAHKHT</sequence>
<protein>
    <submittedName>
        <fullName evidence="2">Uncharacterized protein</fullName>
    </submittedName>
</protein>
<reference evidence="2" key="2">
    <citation type="submission" date="2020-11" db="EMBL/GenBank/DDBJ databases">
        <authorList>
            <person name="McCartney M.A."/>
            <person name="Auch B."/>
            <person name="Kono T."/>
            <person name="Mallez S."/>
            <person name="Becker A."/>
            <person name="Gohl D.M."/>
            <person name="Silverstein K.A.T."/>
            <person name="Koren S."/>
            <person name="Bechman K.B."/>
            <person name="Herman A."/>
            <person name="Abrahante J.E."/>
            <person name="Garbe J."/>
        </authorList>
    </citation>
    <scope>NUCLEOTIDE SEQUENCE</scope>
    <source>
        <strain evidence="2">Duluth1</strain>
        <tissue evidence="2">Whole animal</tissue>
    </source>
</reference>
<feature type="region of interest" description="Disordered" evidence="1">
    <location>
        <begin position="46"/>
        <end position="74"/>
    </location>
</feature>
<proteinExistence type="predicted"/>